<accession>A0A3Q9UJW3</accession>
<evidence type="ECO:0000256" key="7">
    <source>
        <dbReference type="ARBA" id="ARBA00023204"/>
    </source>
</evidence>
<evidence type="ECO:0000256" key="1">
    <source>
        <dbReference type="ARBA" id="ARBA00003618"/>
    </source>
</evidence>
<dbReference type="PIRSF" id="PIRSF003128">
    <property type="entry name" value="RecN"/>
    <property type="match status" value="1"/>
</dbReference>
<keyword evidence="7 9" id="KW-0234">DNA repair</keyword>
<evidence type="ECO:0000256" key="6">
    <source>
        <dbReference type="ARBA" id="ARBA00022840"/>
    </source>
</evidence>
<dbReference type="KEGG" id="aji:C0Z10_05095"/>
<organism evidence="11 12">
    <name type="scientific">Acidipropionibacterium jensenii</name>
    <dbReference type="NCBI Taxonomy" id="1749"/>
    <lineage>
        <taxon>Bacteria</taxon>
        <taxon>Bacillati</taxon>
        <taxon>Actinomycetota</taxon>
        <taxon>Actinomycetes</taxon>
        <taxon>Propionibacteriales</taxon>
        <taxon>Propionibacteriaceae</taxon>
        <taxon>Acidipropionibacterium</taxon>
    </lineage>
</organism>
<comment type="function">
    <text evidence="1 9">May be involved in recombinational repair of damaged DNA.</text>
</comment>
<comment type="similarity">
    <text evidence="2 9">Belongs to the RecN family.</text>
</comment>
<dbReference type="InterPro" id="IPR003395">
    <property type="entry name" value="RecF/RecN/SMC_N"/>
</dbReference>
<evidence type="ECO:0000256" key="3">
    <source>
        <dbReference type="ARBA" id="ARBA00021315"/>
    </source>
</evidence>
<dbReference type="PANTHER" id="PTHR11059">
    <property type="entry name" value="DNA REPAIR PROTEIN RECN"/>
    <property type="match status" value="1"/>
</dbReference>
<dbReference type="GO" id="GO:0005524">
    <property type="term" value="F:ATP binding"/>
    <property type="evidence" value="ECO:0007669"/>
    <property type="project" value="UniProtKB-KW"/>
</dbReference>
<dbReference type="AlphaFoldDB" id="A0A3Q9UJW3"/>
<keyword evidence="5 9" id="KW-0227">DNA damage</keyword>
<dbReference type="EMBL" id="CP025570">
    <property type="protein sequence ID" value="AZZ39227.1"/>
    <property type="molecule type" value="Genomic_DNA"/>
</dbReference>
<reference evidence="12" key="1">
    <citation type="submission" date="2017-12" db="EMBL/GenBank/DDBJ databases">
        <title>Whole genome sequencing of Acidipropionibacterium jensenii strains JS279 and JS280.</title>
        <authorList>
            <person name="Deptula P."/>
            <person name="Laine P."/>
            <person name="Smolander O.-P."/>
            <person name="Paulin L."/>
            <person name="Auvinen P."/>
            <person name="Varmanen P."/>
        </authorList>
    </citation>
    <scope>NUCLEOTIDE SEQUENCE [LARGE SCALE GENOMIC DNA]</scope>
    <source>
        <strain evidence="12">JS280</strain>
    </source>
</reference>
<gene>
    <name evidence="11" type="primary">recN</name>
    <name evidence="11" type="ORF">C0Z10_05095</name>
</gene>
<evidence type="ECO:0000256" key="5">
    <source>
        <dbReference type="ARBA" id="ARBA00022763"/>
    </source>
</evidence>
<dbReference type="SUPFAM" id="SSF52540">
    <property type="entry name" value="P-loop containing nucleoside triphosphate hydrolases"/>
    <property type="match status" value="2"/>
</dbReference>
<evidence type="ECO:0000256" key="2">
    <source>
        <dbReference type="ARBA" id="ARBA00009441"/>
    </source>
</evidence>
<dbReference type="GO" id="GO:0006281">
    <property type="term" value="P:DNA repair"/>
    <property type="evidence" value="ECO:0007669"/>
    <property type="project" value="UniProtKB-KW"/>
</dbReference>
<feature type="domain" description="RecF/RecN/SMC N-terminal" evidence="10">
    <location>
        <begin position="15"/>
        <end position="516"/>
    </location>
</feature>
<dbReference type="GO" id="GO:0006310">
    <property type="term" value="P:DNA recombination"/>
    <property type="evidence" value="ECO:0007669"/>
    <property type="project" value="InterPro"/>
</dbReference>
<evidence type="ECO:0000256" key="9">
    <source>
        <dbReference type="PIRNR" id="PIRNR003128"/>
    </source>
</evidence>
<dbReference type="Gene3D" id="3.40.50.300">
    <property type="entry name" value="P-loop containing nucleotide triphosphate hydrolases"/>
    <property type="match status" value="2"/>
</dbReference>
<evidence type="ECO:0000313" key="12">
    <source>
        <dbReference type="Proteomes" id="UP000285875"/>
    </source>
</evidence>
<protein>
    <recommendedName>
        <fullName evidence="3 9">DNA repair protein RecN</fullName>
    </recommendedName>
    <alternativeName>
        <fullName evidence="8 9">Recombination protein N</fullName>
    </alternativeName>
</protein>
<dbReference type="RefSeq" id="WP_097798663.1">
    <property type="nucleotide sequence ID" value="NZ_CP025570.1"/>
</dbReference>
<evidence type="ECO:0000259" key="10">
    <source>
        <dbReference type="Pfam" id="PF02463"/>
    </source>
</evidence>
<evidence type="ECO:0000313" key="11">
    <source>
        <dbReference type="EMBL" id="AZZ39227.1"/>
    </source>
</evidence>
<evidence type="ECO:0000256" key="4">
    <source>
        <dbReference type="ARBA" id="ARBA00022741"/>
    </source>
</evidence>
<proteinExistence type="inferred from homology"/>
<dbReference type="InterPro" id="IPR004604">
    <property type="entry name" value="DNA_recomb/repair_RecN"/>
</dbReference>
<dbReference type="GO" id="GO:0043590">
    <property type="term" value="C:bacterial nucleoid"/>
    <property type="evidence" value="ECO:0007669"/>
    <property type="project" value="TreeGrafter"/>
</dbReference>
<name>A0A3Q9UJW3_9ACTN</name>
<keyword evidence="6" id="KW-0067">ATP-binding</keyword>
<dbReference type="PANTHER" id="PTHR11059:SF0">
    <property type="entry name" value="DNA REPAIR PROTEIN RECN"/>
    <property type="match status" value="1"/>
</dbReference>
<dbReference type="GO" id="GO:0009432">
    <property type="term" value="P:SOS response"/>
    <property type="evidence" value="ECO:0007669"/>
    <property type="project" value="TreeGrafter"/>
</dbReference>
<dbReference type="InterPro" id="IPR027417">
    <property type="entry name" value="P-loop_NTPase"/>
</dbReference>
<dbReference type="NCBIfam" id="TIGR00634">
    <property type="entry name" value="recN"/>
    <property type="match status" value="1"/>
</dbReference>
<dbReference type="Proteomes" id="UP000285875">
    <property type="component" value="Chromosome"/>
</dbReference>
<dbReference type="Pfam" id="PF02463">
    <property type="entry name" value="SMC_N"/>
    <property type="match status" value="1"/>
</dbReference>
<evidence type="ECO:0000256" key="8">
    <source>
        <dbReference type="ARBA" id="ARBA00033408"/>
    </source>
</evidence>
<sequence length="567" mass="60248">MIGHFLIRDLGVIDEAEVEFSPGLTAVTGETGAGKTMVVSGLGLLLGQRADPGLVRRGARRAVVEATLGVDPSIARTVAELGGETEDGEVICSRQVLASHRSRSSVGGAQVTAGQLGRLTASTLTIHGQSDQIRLTSPDHQLDVLDRAAGSRMADLLAAHRDLWRRHREVAEHLTRLSTGEHDRSLQIEVLRRRIAEVDAVDPQPGEDRELIEEMRRLQRGQDTRAALARADRSLNGTETESGMDRGAVSLLDQARRELDSLADLDESCATLARTARGLGYDLAELASEVASQADRASADPARIEQVNGRLAAIQALVRTRATTLERLLSETTADRRELAQLDGGGADLSALEEQLAQLTGRLETSAATISALRSTTAARLAHDVAPEFAALAMPRASLEFRLSDAPMGPRGTDQVTIMLAANPGAAPAPLARAASGGELSRVRLALEVVLAATETAQTFVFDEVDAGVGGAVGIEIGRRLAQLADRHQVIVVTHLPQVAAFADRQLVVTKASDGRITRSGVHQVSGPDRLSELARMMTGMADSELAVEHARELIGLAAQQRGDDSD</sequence>
<keyword evidence="4" id="KW-0547">Nucleotide-binding</keyword>